<dbReference type="InterPro" id="IPR011257">
    <property type="entry name" value="DNA_glycosylase"/>
</dbReference>
<protein>
    <submittedName>
        <fullName evidence="6">HhH-GPD family protein</fullName>
    </submittedName>
</protein>
<reference evidence="6 7" key="1">
    <citation type="submission" date="2011-04" db="EMBL/GenBank/DDBJ databases">
        <title>The complete genome of Thermodesulfobium narugense DSM 14796.</title>
        <authorList>
            <consortium name="US DOE Joint Genome Institute (JGI-PGF)"/>
            <person name="Lucas S."/>
            <person name="Han J."/>
            <person name="Lapidus A."/>
            <person name="Bruce D."/>
            <person name="Goodwin L."/>
            <person name="Pitluck S."/>
            <person name="Peters L."/>
            <person name="Kyrpides N."/>
            <person name="Mavromatis K."/>
            <person name="Pagani I."/>
            <person name="Ivanova N."/>
            <person name="Ovchinnikova G."/>
            <person name="Zhang X."/>
            <person name="Saunders L."/>
            <person name="Detter J.C."/>
            <person name="Tapia R."/>
            <person name="Han C."/>
            <person name="Land M."/>
            <person name="Hauser L."/>
            <person name="Markowitz V."/>
            <person name="Cheng J.-F."/>
            <person name="Hugenholtz P."/>
            <person name="Woyke T."/>
            <person name="Wu D."/>
            <person name="Spring S."/>
            <person name="Schroeder M."/>
            <person name="Brambilla E."/>
            <person name="Klenk H.-P."/>
            <person name="Eisen J.A."/>
        </authorList>
    </citation>
    <scope>NUCLEOTIDE SEQUENCE [LARGE SCALE GENOMIC DNA]</scope>
    <source>
        <strain evidence="6 7">DSM 14796</strain>
    </source>
</reference>
<dbReference type="PIRSF" id="PIRSF001435">
    <property type="entry name" value="Nth"/>
    <property type="match status" value="1"/>
</dbReference>
<dbReference type="OrthoDB" id="9802365at2"/>
<evidence type="ECO:0000259" key="5">
    <source>
        <dbReference type="SMART" id="SM00478"/>
    </source>
</evidence>
<dbReference type="eggNOG" id="COG2231">
    <property type="taxonomic scope" value="Bacteria"/>
</dbReference>
<keyword evidence="7" id="KW-1185">Reference proteome</keyword>
<dbReference type="GO" id="GO:0003824">
    <property type="term" value="F:catalytic activity"/>
    <property type="evidence" value="ECO:0007669"/>
    <property type="project" value="InterPro"/>
</dbReference>
<organism evidence="6 7">
    <name type="scientific">Thermodesulfobium narugense DSM 14796</name>
    <dbReference type="NCBI Taxonomy" id="747365"/>
    <lineage>
        <taxon>Bacteria</taxon>
        <taxon>Pseudomonadati</taxon>
        <taxon>Thermodesulfobiota</taxon>
        <taxon>Thermodesulfobiia</taxon>
        <taxon>Thermodesulfobiales</taxon>
        <taxon>Thermodesulfobiaceae</taxon>
        <taxon>Thermodesulfobium</taxon>
    </lineage>
</organism>
<evidence type="ECO:0000313" key="6">
    <source>
        <dbReference type="EMBL" id="AEE15389.1"/>
    </source>
</evidence>
<evidence type="ECO:0000256" key="1">
    <source>
        <dbReference type="ARBA" id="ARBA00022485"/>
    </source>
</evidence>
<name>M1E9J5_9BACT</name>
<evidence type="ECO:0000256" key="3">
    <source>
        <dbReference type="ARBA" id="ARBA00023004"/>
    </source>
</evidence>
<keyword evidence="1" id="KW-0004">4Fe-4S</keyword>
<dbReference type="PANTHER" id="PTHR10359">
    <property type="entry name" value="A/G-SPECIFIC ADENINE GLYCOSYLASE/ENDONUCLEASE III"/>
    <property type="match status" value="1"/>
</dbReference>
<dbReference type="KEGG" id="tnr:Thena_1783"/>
<sequence>MTKEIDLLKNYEILYDTFGPQGWWPADSPLEVIVGAVFTQNTSWKNVEKAIFKLKQENLLTLNKLVDIEQDKLAMFIKSVGYYNIKAKRLKNLISEIYRNFKKIEEVKKLDLIDARRFLLGINGIGYETADSILLYALEYPIFVIDTYTLRWLERLNIKFSGNKKEIYHKSQDFFMKNLPNETELFKEYHALIVKLGKEFCKKKPDCKECPFLVKAQQHFL</sequence>
<dbReference type="STRING" id="747365.Thena_1783"/>
<dbReference type="SMART" id="SM00478">
    <property type="entry name" value="ENDO3c"/>
    <property type="match status" value="1"/>
</dbReference>
<dbReference type="InterPro" id="IPR023170">
    <property type="entry name" value="HhH_base_excis_C"/>
</dbReference>
<keyword evidence="2" id="KW-0479">Metal-binding</keyword>
<dbReference type="GO" id="GO:0046872">
    <property type="term" value="F:metal ion binding"/>
    <property type="evidence" value="ECO:0007669"/>
    <property type="project" value="UniProtKB-KW"/>
</dbReference>
<dbReference type="Gene3D" id="1.10.340.30">
    <property type="entry name" value="Hypothetical protein, domain 2"/>
    <property type="match status" value="1"/>
</dbReference>
<dbReference type="GO" id="GO:0051539">
    <property type="term" value="F:4 iron, 4 sulfur cluster binding"/>
    <property type="evidence" value="ECO:0007669"/>
    <property type="project" value="UniProtKB-KW"/>
</dbReference>
<keyword evidence="3" id="KW-0408">Iron</keyword>
<proteinExistence type="predicted"/>
<keyword evidence="4" id="KW-0411">Iron-sulfur</keyword>
<evidence type="ECO:0000256" key="2">
    <source>
        <dbReference type="ARBA" id="ARBA00022723"/>
    </source>
</evidence>
<dbReference type="GO" id="GO:0006284">
    <property type="term" value="P:base-excision repair"/>
    <property type="evidence" value="ECO:0007669"/>
    <property type="project" value="InterPro"/>
</dbReference>
<dbReference type="CDD" id="cd00056">
    <property type="entry name" value="ENDO3c"/>
    <property type="match status" value="1"/>
</dbReference>
<feature type="domain" description="HhH-GPD" evidence="5">
    <location>
        <begin position="38"/>
        <end position="199"/>
    </location>
</feature>
<dbReference type="AlphaFoldDB" id="M1E9J5"/>
<dbReference type="Gene3D" id="1.10.1670.10">
    <property type="entry name" value="Helix-hairpin-Helix base-excision DNA repair enzymes (C-terminal)"/>
    <property type="match status" value="1"/>
</dbReference>
<dbReference type="Proteomes" id="UP000011765">
    <property type="component" value="Chromosome"/>
</dbReference>
<dbReference type="Pfam" id="PF00730">
    <property type="entry name" value="HhH-GPD"/>
    <property type="match status" value="1"/>
</dbReference>
<gene>
    <name evidence="6" type="ORF">Thena_1783</name>
</gene>
<accession>M1E9J5</accession>
<dbReference type="RefSeq" id="WP_013757109.1">
    <property type="nucleotide sequence ID" value="NC_015499.1"/>
</dbReference>
<dbReference type="EMBL" id="CP002690">
    <property type="protein sequence ID" value="AEE15389.1"/>
    <property type="molecule type" value="Genomic_DNA"/>
</dbReference>
<dbReference type="InterPro" id="IPR003265">
    <property type="entry name" value="HhH-GPD_domain"/>
</dbReference>
<evidence type="ECO:0000313" key="7">
    <source>
        <dbReference type="Proteomes" id="UP000011765"/>
    </source>
</evidence>
<dbReference type="PANTHER" id="PTHR10359:SF19">
    <property type="entry name" value="DNA REPAIR GLYCOSYLASE MJ1434-RELATED"/>
    <property type="match status" value="1"/>
</dbReference>
<dbReference type="SUPFAM" id="SSF48150">
    <property type="entry name" value="DNA-glycosylase"/>
    <property type="match status" value="1"/>
</dbReference>
<evidence type="ECO:0000256" key="4">
    <source>
        <dbReference type="ARBA" id="ARBA00023014"/>
    </source>
</evidence>
<dbReference type="HOGENOM" id="CLU_012862_6_0_9"/>